<dbReference type="AlphaFoldDB" id="A0A5A5TC65"/>
<feature type="transmembrane region" description="Helical" evidence="1">
    <location>
        <begin position="464"/>
        <end position="481"/>
    </location>
</feature>
<feature type="transmembrane region" description="Helical" evidence="1">
    <location>
        <begin position="25"/>
        <end position="45"/>
    </location>
</feature>
<dbReference type="RefSeq" id="WP_149401766.1">
    <property type="nucleotide sequence ID" value="NZ_BIXY01000030.1"/>
</dbReference>
<accession>A0A5A5TC65</accession>
<gene>
    <name evidence="2" type="ORF">KDI_23590</name>
</gene>
<keyword evidence="1" id="KW-0472">Membrane</keyword>
<evidence type="ECO:0008006" key="4">
    <source>
        <dbReference type="Google" id="ProtNLM"/>
    </source>
</evidence>
<proteinExistence type="predicted"/>
<evidence type="ECO:0000313" key="2">
    <source>
        <dbReference type="EMBL" id="GCF08795.1"/>
    </source>
</evidence>
<evidence type="ECO:0000256" key="1">
    <source>
        <dbReference type="SAM" id="Phobius"/>
    </source>
</evidence>
<sequence>MTYNKIDVPAQSVLPSSSLLRRQSFSSCFFLFAILCTILIADFTFTDRQLWLYHVIRNHWHPSAHTIIPGYAGEAMPLNIVRTMPQALAFLGLFVVVFLFYLLALRILPRHISHRYIIVSTTLIGFAYMLIPFVTSQDVFSYIAYARMAVLYHFNPMVTPPTVIHSDYIYGFLYWVNQPSVYGPTWLAVTASIQLLATAIGFKYVLSMQLLLRLFAFAMHLGSVQMIWKLSGRLQDRTTDTSLPVFQNKRLLTTLAFAWNPFLLLEACVNAHNDVTLLFMLLLALWWLLPRPESIRQPYVLASVLFALMAGLKISYIVLVPGLFLFILFHQTVLRSWPRRFLDMGKSLLIYSGIIIVCHAPFWAHGALLHVFTVTPSASRDINSIYEFLVHGYAQLRGIPLPRAIDSGSHQEVLSHVLSMAVFMACFGILCLRTFLRPQLVNTLSALIGWLTCLWLLYCIVGSPWFWPWYAIIIFGLLALLEVTQYKHNPTSLVLFSSLDISLFGILLSISMMGLYCLWIFYNLLPNFQLTYLTSLLIWGVPFLIIWLKYRYDRHRDTTFYQKSESAL</sequence>
<feature type="transmembrane region" description="Helical" evidence="1">
    <location>
        <begin position="348"/>
        <end position="372"/>
    </location>
</feature>
<keyword evidence="1" id="KW-0812">Transmembrane</keyword>
<dbReference type="Pfam" id="PF26314">
    <property type="entry name" value="MptA_B_family"/>
    <property type="match status" value="1"/>
</dbReference>
<reference evidence="2 3" key="1">
    <citation type="submission" date="2019-01" db="EMBL/GenBank/DDBJ databases">
        <title>Draft genome sequence of Dictyobacter sp. Uno17.</title>
        <authorList>
            <person name="Wang C.M."/>
            <person name="Zheng Y."/>
            <person name="Sakai Y."/>
            <person name="Abe K."/>
            <person name="Yokota A."/>
            <person name="Yabe S."/>
        </authorList>
    </citation>
    <scope>NUCLEOTIDE SEQUENCE [LARGE SCALE GENOMIC DNA]</scope>
    <source>
        <strain evidence="2 3">Uno17</strain>
    </source>
</reference>
<feature type="transmembrane region" description="Helical" evidence="1">
    <location>
        <begin position="493"/>
        <end position="522"/>
    </location>
</feature>
<protein>
    <recommendedName>
        <fullName evidence="4">Glycosyltransferase RgtA/B/C/D-like domain-containing protein</fullName>
    </recommendedName>
</protein>
<evidence type="ECO:0000313" key="3">
    <source>
        <dbReference type="Proteomes" id="UP000322530"/>
    </source>
</evidence>
<comment type="caution">
    <text evidence="2">The sequence shown here is derived from an EMBL/GenBank/DDBJ whole genome shotgun (WGS) entry which is preliminary data.</text>
</comment>
<feature type="transmembrane region" description="Helical" evidence="1">
    <location>
        <begin position="116"/>
        <end position="135"/>
    </location>
</feature>
<dbReference type="OrthoDB" id="141908at2"/>
<name>A0A5A5TC65_9CHLR</name>
<organism evidence="2 3">
    <name type="scientific">Dictyobacter arantiisoli</name>
    <dbReference type="NCBI Taxonomy" id="2014874"/>
    <lineage>
        <taxon>Bacteria</taxon>
        <taxon>Bacillati</taxon>
        <taxon>Chloroflexota</taxon>
        <taxon>Ktedonobacteria</taxon>
        <taxon>Ktedonobacterales</taxon>
        <taxon>Dictyobacteraceae</taxon>
        <taxon>Dictyobacter</taxon>
    </lineage>
</organism>
<feature type="transmembrane region" description="Helical" evidence="1">
    <location>
        <begin position="86"/>
        <end position="104"/>
    </location>
</feature>
<feature type="transmembrane region" description="Helical" evidence="1">
    <location>
        <begin position="528"/>
        <end position="548"/>
    </location>
</feature>
<feature type="transmembrane region" description="Helical" evidence="1">
    <location>
        <begin position="413"/>
        <end position="432"/>
    </location>
</feature>
<keyword evidence="3" id="KW-1185">Reference proteome</keyword>
<keyword evidence="1" id="KW-1133">Transmembrane helix</keyword>
<feature type="transmembrane region" description="Helical" evidence="1">
    <location>
        <begin position="272"/>
        <end position="289"/>
    </location>
</feature>
<dbReference type="Proteomes" id="UP000322530">
    <property type="component" value="Unassembled WGS sequence"/>
</dbReference>
<dbReference type="EMBL" id="BIXY01000030">
    <property type="protein sequence ID" value="GCF08795.1"/>
    <property type="molecule type" value="Genomic_DNA"/>
</dbReference>
<feature type="transmembrane region" description="Helical" evidence="1">
    <location>
        <begin position="301"/>
        <end position="328"/>
    </location>
</feature>
<feature type="transmembrane region" description="Helical" evidence="1">
    <location>
        <begin position="439"/>
        <end position="458"/>
    </location>
</feature>
<feature type="transmembrane region" description="Helical" evidence="1">
    <location>
        <begin position="185"/>
        <end position="205"/>
    </location>
</feature>